<dbReference type="GO" id="GO:0009082">
    <property type="term" value="P:branched-chain amino acid biosynthetic process"/>
    <property type="evidence" value="ECO:0007669"/>
    <property type="project" value="UniProtKB-KW"/>
</dbReference>
<dbReference type="InterPro" id="IPR043132">
    <property type="entry name" value="BCAT-like_C"/>
</dbReference>
<keyword evidence="14" id="KW-0808">Transferase</keyword>
<evidence type="ECO:0000313" key="15">
    <source>
        <dbReference type="Proteomes" id="UP000182306"/>
    </source>
</evidence>
<accession>A0A1L3LYW9</accession>
<evidence type="ECO:0000256" key="6">
    <source>
        <dbReference type="ARBA" id="ARBA00009320"/>
    </source>
</evidence>
<name>A0A1L3LYW9_9HYPH</name>
<keyword evidence="10" id="KW-0028">Amino-acid biosynthesis</keyword>
<evidence type="ECO:0000313" key="14">
    <source>
        <dbReference type="EMBL" id="APG95236.1"/>
    </source>
</evidence>
<proteinExistence type="inferred from homology"/>
<dbReference type="InterPro" id="IPR036038">
    <property type="entry name" value="Aminotransferase-like"/>
</dbReference>
<dbReference type="SUPFAM" id="SSF56752">
    <property type="entry name" value="D-aminoacid aminotransferase-like PLP-dependent enzymes"/>
    <property type="match status" value="1"/>
</dbReference>
<comment type="pathway">
    <text evidence="4">Amino-acid biosynthesis; L-valine biosynthesis; L-valine from pyruvate: step 4/4.</text>
</comment>
<evidence type="ECO:0000256" key="10">
    <source>
        <dbReference type="ARBA" id="ARBA00023304"/>
    </source>
</evidence>
<reference evidence="14 15" key="1">
    <citation type="submission" date="2015-10" db="EMBL/GenBank/DDBJ databases">
        <title>Genomic differences between typical nodule nitrogen-fixing rhizobial strains and those coming from bean seeds.</title>
        <authorList>
            <person name="Peralta H."/>
            <person name="Aguilar-Vera A."/>
            <person name="Diaz R."/>
            <person name="Mora Y."/>
            <person name="Martinez-Batallar G."/>
            <person name="Salazar E."/>
            <person name="Vargas-Lagunas C."/>
            <person name="Encarnacion S."/>
            <person name="Girard L."/>
            <person name="Mora J."/>
        </authorList>
    </citation>
    <scope>NUCLEOTIDE SEQUENCE [LARGE SCALE GENOMIC DNA]</scope>
    <source>
        <strain evidence="14 15">CFNEI 73</strain>
        <plasmid evidence="14 15">C</plasmid>
    </source>
</reference>
<dbReference type="FunFam" id="3.20.10.10:FF:000002">
    <property type="entry name" value="D-alanine aminotransferase"/>
    <property type="match status" value="1"/>
</dbReference>
<dbReference type="GO" id="GO:0052654">
    <property type="term" value="F:L-leucine-2-oxoglutarate transaminase activity"/>
    <property type="evidence" value="ECO:0007669"/>
    <property type="project" value="RHEA"/>
</dbReference>
<dbReference type="PANTHER" id="PTHR42743">
    <property type="entry name" value="AMINO-ACID AMINOTRANSFERASE"/>
    <property type="match status" value="1"/>
</dbReference>
<comment type="catalytic activity">
    <reaction evidence="11">
        <text>L-valine + 2-oxoglutarate = 3-methyl-2-oxobutanoate + L-glutamate</text>
        <dbReference type="Rhea" id="RHEA:24813"/>
        <dbReference type="ChEBI" id="CHEBI:11851"/>
        <dbReference type="ChEBI" id="CHEBI:16810"/>
        <dbReference type="ChEBI" id="CHEBI:29985"/>
        <dbReference type="ChEBI" id="CHEBI:57762"/>
        <dbReference type="EC" id="2.6.1.42"/>
    </reaction>
</comment>
<evidence type="ECO:0000256" key="5">
    <source>
        <dbReference type="ARBA" id="ARBA00005072"/>
    </source>
</evidence>
<evidence type="ECO:0000256" key="1">
    <source>
        <dbReference type="ARBA" id="ARBA00001933"/>
    </source>
</evidence>
<dbReference type="Gene3D" id="3.20.10.10">
    <property type="entry name" value="D-amino Acid Aminotransferase, subunit A, domain 2"/>
    <property type="match status" value="1"/>
</dbReference>
<keyword evidence="15" id="KW-1185">Reference proteome</keyword>
<geneLocation type="plasmid" evidence="14 15">
    <name>C</name>
</geneLocation>
<dbReference type="GO" id="GO:0008652">
    <property type="term" value="P:amino acid biosynthetic process"/>
    <property type="evidence" value="ECO:0007669"/>
    <property type="project" value="UniProtKB-ARBA"/>
</dbReference>
<dbReference type="KEGG" id="same:SAMCFNEI73_pC1532"/>
<keyword evidence="10" id="KW-0100">Branched-chain amino acid biosynthesis</keyword>
<keyword evidence="14" id="KW-0032">Aminotransferase</keyword>
<evidence type="ECO:0000256" key="2">
    <source>
        <dbReference type="ARBA" id="ARBA00003109"/>
    </source>
</evidence>
<comment type="catalytic activity">
    <reaction evidence="13">
        <text>L-leucine + 2-oxoglutarate = 4-methyl-2-oxopentanoate + L-glutamate</text>
        <dbReference type="Rhea" id="RHEA:18321"/>
        <dbReference type="ChEBI" id="CHEBI:16810"/>
        <dbReference type="ChEBI" id="CHEBI:17865"/>
        <dbReference type="ChEBI" id="CHEBI:29985"/>
        <dbReference type="ChEBI" id="CHEBI:57427"/>
        <dbReference type="EC" id="2.6.1.42"/>
    </reaction>
</comment>
<evidence type="ECO:0000256" key="7">
    <source>
        <dbReference type="ARBA" id="ARBA00013053"/>
    </source>
</evidence>
<dbReference type="GO" id="GO:0052656">
    <property type="term" value="F:L-isoleucine-2-oxoglutarate transaminase activity"/>
    <property type="evidence" value="ECO:0007669"/>
    <property type="project" value="RHEA"/>
</dbReference>
<comment type="function">
    <text evidence="2">Acts on leucine, isoleucine and valine.</text>
</comment>
<evidence type="ECO:0000256" key="13">
    <source>
        <dbReference type="ARBA" id="ARBA00049229"/>
    </source>
</evidence>
<keyword evidence="9" id="KW-0663">Pyridoxal phosphate</keyword>
<sequence>MDTYRQENMSKNVDQETRTPNWSAGAGYIDGKFMPIAEAKIPVTDWAYRRSDVVYDVVSVWDGVFFRLDDHIARFRRSMNRYKFNIKETDEEIRTILHKLMALSGLRNAYVAMDCLRGQAAPGVRSPVKARNYLSCHAVPFSTLVPQDKIERGIHMMVSSIPRIPHACVDATAKNFHWGDLNLSMFEADEKGADYPVLLDLEGNVTEGPGFNVFTVTNGVVATPDYNMLEGVSRASAMDICAELNIPFEVRKVSVAELRDADEIFVSSTAGGVIGVSRIDGRILNNDRPGPISEKIRETYWQKRLAGWHGEPVNYELE</sequence>
<keyword evidence="14" id="KW-0614">Plasmid</keyword>
<comment type="cofactor">
    <cofactor evidence="1">
        <name>pyridoxal 5'-phosphate</name>
        <dbReference type="ChEBI" id="CHEBI:597326"/>
    </cofactor>
</comment>
<evidence type="ECO:0000256" key="8">
    <source>
        <dbReference type="ARBA" id="ARBA00014472"/>
    </source>
</evidence>
<comment type="pathway">
    <text evidence="3">Amino-acid biosynthesis; L-isoleucine biosynthesis; L-isoleucine from 2-oxobutanoate: step 4/4.</text>
</comment>
<evidence type="ECO:0000256" key="12">
    <source>
        <dbReference type="ARBA" id="ARBA00048798"/>
    </source>
</evidence>
<comment type="pathway">
    <text evidence="5">Amino-acid biosynthesis; L-leucine biosynthesis; L-leucine from 3-methyl-2-oxobutanoate: step 4/4.</text>
</comment>
<organism evidence="14 15">
    <name type="scientific">Sinorhizobium americanum</name>
    <dbReference type="NCBI Taxonomy" id="194963"/>
    <lineage>
        <taxon>Bacteria</taxon>
        <taxon>Pseudomonadati</taxon>
        <taxon>Pseudomonadota</taxon>
        <taxon>Alphaproteobacteria</taxon>
        <taxon>Hyphomicrobiales</taxon>
        <taxon>Rhizobiaceae</taxon>
        <taxon>Sinorhizobium/Ensifer group</taxon>
        <taxon>Sinorhizobium</taxon>
    </lineage>
</organism>
<evidence type="ECO:0000256" key="3">
    <source>
        <dbReference type="ARBA" id="ARBA00004824"/>
    </source>
</evidence>
<dbReference type="Proteomes" id="UP000182306">
    <property type="component" value="Plasmid C"/>
</dbReference>
<comment type="catalytic activity">
    <reaction evidence="12">
        <text>L-isoleucine + 2-oxoglutarate = (S)-3-methyl-2-oxopentanoate + L-glutamate</text>
        <dbReference type="Rhea" id="RHEA:24801"/>
        <dbReference type="ChEBI" id="CHEBI:16810"/>
        <dbReference type="ChEBI" id="CHEBI:29985"/>
        <dbReference type="ChEBI" id="CHEBI:35146"/>
        <dbReference type="ChEBI" id="CHEBI:58045"/>
        <dbReference type="EC" id="2.6.1.42"/>
    </reaction>
</comment>
<dbReference type="Gene3D" id="3.30.470.10">
    <property type="match status" value="1"/>
</dbReference>
<dbReference type="InterPro" id="IPR001544">
    <property type="entry name" value="Aminotrans_IV"/>
</dbReference>
<evidence type="ECO:0000256" key="9">
    <source>
        <dbReference type="ARBA" id="ARBA00022898"/>
    </source>
</evidence>
<dbReference type="GO" id="GO:0052655">
    <property type="term" value="F:L-valine-2-oxoglutarate transaminase activity"/>
    <property type="evidence" value="ECO:0007669"/>
    <property type="project" value="RHEA"/>
</dbReference>
<gene>
    <name evidence="14" type="primary">ilvE</name>
    <name evidence="14" type="ORF">SAMCFNEI73_pC1532</name>
</gene>
<dbReference type="InterPro" id="IPR043131">
    <property type="entry name" value="BCAT-like_N"/>
</dbReference>
<dbReference type="EMBL" id="CP013110">
    <property type="protein sequence ID" value="APG95236.1"/>
    <property type="molecule type" value="Genomic_DNA"/>
</dbReference>
<protein>
    <recommendedName>
        <fullName evidence="8">Probable branched-chain-amino-acid aminotransferase</fullName>
        <ecNumber evidence="7">2.6.1.42</ecNumber>
    </recommendedName>
</protein>
<evidence type="ECO:0000256" key="4">
    <source>
        <dbReference type="ARBA" id="ARBA00004931"/>
    </source>
</evidence>
<comment type="similarity">
    <text evidence="6">Belongs to the class-IV pyridoxal-phosphate-dependent aminotransferase family.</text>
</comment>
<dbReference type="AlphaFoldDB" id="A0A1L3LYW9"/>
<dbReference type="PANTHER" id="PTHR42743:SF11">
    <property type="entry name" value="AMINODEOXYCHORISMATE LYASE"/>
    <property type="match status" value="1"/>
</dbReference>
<dbReference type="InterPro" id="IPR050571">
    <property type="entry name" value="Class-IV_PLP-Dep_Aminotrnsfr"/>
</dbReference>
<dbReference type="EC" id="2.6.1.42" evidence="7"/>
<evidence type="ECO:0000256" key="11">
    <source>
        <dbReference type="ARBA" id="ARBA00048212"/>
    </source>
</evidence>
<dbReference type="Pfam" id="PF01063">
    <property type="entry name" value="Aminotran_4"/>
    <property type="match status" value="1"/>
</dbReference>